<dbReference type="GO" id="GO:0020037">
    <property type="term" value="F:heme binding"/>
    <property type="evidence" value="ECO:0007669"/>
    <property type="project" value="InterPro"/>
</dbReference>
<comment type="cofactor">
    <cofactor evidence="5">
        <name>heme</name>
        <dbReference type="ChEBI" id="CHEBI:30413"/>
    </cofactor>
</comment>
<dbReference type="AlphaFoldDB" id="A0AAN6U9H7"/>
<keyword evidence="6" id="KW-0812">Transmembrane</keyword>
<dbReference type="InterPro" id="IPR002401">
    <property type="entry name" value="Cyt_P450_E_grp-I"/>
</dbReference>
<dbReference type="GO" id="GO:0004497">
    <property type="term" value="F:monooxygenase activity"/>
    <property type="evidence" value="ECO:0007669"/>
    <property type="project" value="InterPro"/>
</dbReference>
<dbReference type="InterPro" id="IPR036396">
    <property type="entry name" value="Cyt_P450_sf"/>
</dbReference>
<evidence type="ECO:0000256" key="5">
    <source>
        <dbReference type="PIRSR" id="PIRSR602401-1"/>
    </source>
</evidence>
<dbReference type="GO" id="GO:0016705">
    <property type="term" value="F:oxidoreductase activity, acting on paired donors, with incorporation or reduction of molecular oxygen"/>
    <property type="evidence" value="ECO:0007669"/>
    <property type="project" value="InterPro"/>
</dbReference>
<dbReference type="GeneID" id="87823564"/>
<dbReference type="RefSeq" id="XP_062652395.1">
    <property type="nucleotide sequence ID" value="XM_062786795.1"/>
</dbReference>
<dbReference type="CDD" id="cd11069">
    <property type="entry name" value="CYP_FUM15-like"/>
    <property type="match status" value="1"/>
</dbReference>
<feature type="transmembrane region" description="Helical" evidence="6">
    <location>
        <begin position="46"/>
        <end position="64"/>
    </location>
</feature>
<dbReference type="PRINTS" id="PR00463">
    <property type="entry name" value="EP450I"/>
</dbReference>
<keyword evidence="6" id="KW-1133">Transmembrane helix</keyword>
<dbReference type="Pfam" id="PF00067">
    <property type="entry name" value="p450"/>
    <property type="match status" value="1"/>
</dbReference>
<dbReference type="PANTHER" id="PTHR24305">
    <property type="entry name" value="CYTOCHROME P450"/>
    <property type="match status" value="1"/>
</dbReference>
<evidence type="ECO:0000313" key="7">
    <source>
        <dbReference type="EMBL" id="KAK4128624.1"/>
    </source>
</evidence>
<dbReference type="InterPro" id="IPR001128">
    <property type="entry name" value="Cyt_P450"/>
</dbReference>
<dbReference type="PANTHER" id="PTHR24305:SF166">
    <property type="entry name" value="CYTOCHROME P450 12A4, MITOCHONDRIAL-RELATED"/>
    <property type="match status" value="1"/>
</dbReference>
<organism evidence="7 8">
    <name type="scientific">Parathielavia appendiculata</name>
    <dbReference type="NCBI Taxonomy" id="2587402"/>
    <lineage>
        <taxon>Eukaryota</taxon>
        <taxon>Fungi</taxon>
        <taxon>Dikarya</taxon>
        <taxon>Ascomycota</taxon>
        <taxon>Pezizomycotina</taxon>
        <taxon>Sordariomycetes</taxon>
        <taxon>Sordariomycetidae</taxon>
        <taxon>Sordariales</taxon>
        <taxon>Chaetomiaceae</taxon>
        <taxon>Parathielavia</taxon>
    </lineage>
</organism>
<proteinExistence type="inferred from homology"/>
<comment type="caution">
    <text evidence="7">The sequence shown here is derived from an EMBL/GenBank/DDBJ whole genome shotgun (WGS) entry which is preliminary data.</text>
</comment>
<evidence type="ECO:0000313" key="8">
    <source>
        <dbReference type="Proteomes" id="UP001302602"/>
    </source>
</evidence>
<keyword evidence="8" id="KW-1185">Reference proteome</keyword>
<accession>A0AAN6U9H7</accession>
<keyword evidence="3 5" id="KW-0479">Metal-binding</keyword>
<dbReference type="Gene3D" id="1.10.630.10">
    <property type="entry name" value="Cytochrome P450"/>
    <property type="match status" value="1"/>
</dbReference>
<evidence type="ECO:0000256" key="3">
    <source>
        <dbReference type="ARBA" id="ARBA00022723"/>
    </source>
</evidence>
<dbReference type="SUPFAM" id="SSF48264">
    <property type="entry name" value="Cytochrome P450"/>
    <property type="match status" value="1"/>
</dbReference>
<keyword evidence="6" id="KW-0472">Membrane</keyword>
<reference evidence="7" key="1">
    <citation type="journal article" date="2023" name="Mol. Phylogenet. Evol.">
        <title>Genome-scale phylogeny and comparative genomics of the fungal order Sordariales.</title>
        <authorList>
            <person name="Hensen N."/>
            <person name="Bonometti L."/>
            <person name="Westerberg I."/>
            <person name="Brannstrom I.O."/>
            <person name="Guillou S."/>
            <person name="Cros-Aarteil S."/>
            <person name="Calhoun S."/>
            <person name="Haridas S."/>
            <person name="Kuo A."/>
            <person name="Mondo S."/>
            <person name="Pangilinan J."/>
            <person name="Riley R."/>
            <person name="LaButti K."/>
            <person name="Andreopoulos B."/>
            <person name="Lipzen A."/>
            <person name="Chen C."/>
            <person name="Yan M."/>
            <person name="Daum C."/>
            <person name="Ng V."/>
            <person name="Clum A."/>
            <person name="Steindorff A."/>
            <person name="Ohm R.A."/>
            <person name="Martin F."/>
            <person name="Silar P."/>
            <person name="Natvig D.O."/>
            <person name="Lalanne C."/>
            <person name="Gautier V."/>
            <person name="Ament-Velasquez S.L."/>
            <person name="Kruys A."/>
            <person name="Hutchinson M.I."/>
            <person name="Powell A.J."/>
            <person name="Barry K."/>
            <person name="Miller A.N."/>
            <person name="Grigoriev I.V."/>
            <person name="Debuchy R."/>
            <person name="Gladieux P."/>
            <person name="Hiltunen Thoren M."/>
            <person name="Johannesson H."/>
        </authorList>
    </citation>
    <scope>NUCLEOTIDE SEQUENCE</scope>
    <source>
        <strain evidence="7">CBS 731.68</strain>
    </source>
</reference>
<dbReference type="PRINTS" id="PR00385">
    <property type="entry name" value="P450"/>
</dbReference>
<feature type="binding site" description="axial binding residue" evidence="5">
    <location>
        <position position="497"/>
    </location>
    <ligand>
        <name>heme</name>
        <dbReference type="ChEBI" id="CHEBI:30413"/>
    </ligand>
    <ligandPart>
        <name>Fe</name>
        <dbReference type="ChEBI" id="CHEBI:18248"/>
    </ligandPart>
</feature>
<evidence type="ECO:0000256" key="4">
    <source>
        <dbReference type="ARBA" id="ARBA00023004"/>
    </source>
</evidence>
<dbReference type="EMBL" id="MU853223">
    <property type="protein sequence ID" value="KAK4128624.1"/>
    <property type="molecule type" value="Genomic_DNA"/>
</dbReference>
<comment type="similarity">
    <text evidence="1">Belongs to the cytochrome P450 family.</text>
</comment>
<dbReference type="InterPro" id="IPR050121">
    <property type="entry name" value="Cytochrome_P450_monoxygenase"/>
</dbReference>
<evidence type="ECO:0000256" key="2">
    <source>
        <dbReference type="ARBA" id="ARBA00022617"/>
    </source>
</evidence>
<name>A0AAN6U9H7_9PEZI</name>
<evidence type="ECO:0000256" key="6">
    <source>
        <dbReference type="SAM" id="Phobius"/>
    </source>
</evidence>
<gene>
    <name evidence="7" type="ORF">N657DRAFT_32122</name>
</gene>
<sequence>MAPRIIDPPKDSSRTKVNTPFPVFALSVAVSFCYARKYGHPTCQTVPLWVVTGILIYWAFWRSWIFPRYFSELRHIPTVRGFPLWGQFIPIVTEECGVPQRKWHRKYGGIIRYCFPLGTERLSIADNRGIKHVTSKNPYNFPKPLRAKLWMTRILGNGVLLAEGHEHAYQRKTVNPGFSIRAIHSFVPIFWQKGLRMVDLQEREVIWNNASERTIEVLEWFNRATLDIIGKAGFGYDIGSLEDETLPLREAYRLCFNFDFESRLLHGVQAFFPKTQYLPSKMNDDINKARAIIINKATEILTERRSRSGVDPNAKDVLSLITQEDMALREKGEPGLSFETMRDQIMTFLGAGHDTTATGATWTIHLLSIHPDIQERVRNEIREYMPFLFDRSWTYDPDTMALPDPDQLPYLDKVCRESLRFIPPIPMTVRESVEDDCISGYHVPAKTVTYMLSNAINRMEWFWGEDADEFDPDRWDNLPKSAVPNAFMTFLQGPRGCIGRKFAEVEMKVLLCCFLSRWEFVRDDSTPDPEDWKMWRLVLRPKYGVTVKCKPVLETW</sequence>
<evidence type="ECO:0000256" key="1">
    <source>
        <dbReference type="ARBA" id="ARBA00010617"/>
    </source>
</evidence>
<dbReference type="GO" id="GO:0005506">
    <property type="term" value="F:iron ion binding"/>
    <property type="evidence" value="ECO:0007669"/>
    <property type="project" value="InterPro"/>
</dbReference>
<reference evidence="7" key="2">
    <citation type="submission" date="2023-05" db="EMBL/GenBank/DDBJ databases">
        <authorList>
            <consortium name="Lawrence Berkeley National Laboratory"/>
            <person name="Steindorff A."/>
            <person name="Hensen N."/>
            <person name="Bonometti L."/>
            <person name="Westerberg I."/>
            <person name="Brannstrom I.O."/>
            <person name="Guillou S."/>
            <person name="Cros-Aarteil S."/>
            <person name="Calhoun S."/>
            <person name="Haridas S."/>
            <person name="Kuo A."/>
            <person name="Mondo S."/>
            <person name="Pangilinan J."/>
            <person name="Riley R."/>
            <person name="Labutti K."/>
            <person name="Andreopoulos B."/>
            <person name="Lipzen A."/>
            <person name="Chen C."/>
            <person name="Yanf M."/>
            <person name="Daum C."/>
            <person name="Ng V."/>
            <person name="Clum A."/>
            <person name="Ohm R."/>
            <person name="Martin F."/>
            <person name="Silar P."/>
            <person name="Natvig D."/>
            <person name="Lalanne C."/>
            <person name="Gautier V."/>
            <person name="Ament-Velasquez S.L."/>
            <person name="Kruys A."/>
            <person name="Hutchinson M.I."/>
            <person name="Powell A.J."/>
            <person name="Barry K."/>
            <person name="Miller A.N."/>
            <person name="Grigoriev I.V."/>
            <person name="Debuchy R."/>
            <person name="Gladieux P."/>
            <person name="Thoren M.H."/>
            <person name="Johannesson H."/>
        </authorList>
    </citation>
    <scope>NUCLEOTIDE SEQUENCE</scope>
    <source>
        <strain evidence="7">CBS 731.68</strain>
    </source>
</reference>
<keyword evidence="4 5" id="KW-0408">Iron</keyword>
<dbReference type="Proteomes" id="UP001302602">
    <property type="component" value="Unassembled WGS sequence"/>
</dbReference>
<protein>
    <submittedName>
        <fullName evidence="7">Cytochrome P450</fullName>
    </submittedName>
</protein>
<keyword evidence="2 5" id="KW-0349">Heme</keyword>